<proteinExistence type="inferred from homology"/>
<reference evidence="9" key="2">
    <citation type="submission" date="2021-09" db="EMBL/GenBank/DDBJ databases">
        <authorList>
            <person name="Gilroy R."/>
        </authorList>
    </citation>
    <scope>NUCLEOTIDE SEQUENCE</scope>
    <source>
        <strain evidence="9">7318</strain>
    </source>
</reference>
<dbReference type="InterPro" id="IPR050638">
    <property type="entry name" value="AA-Vitamin_Transporters"/>
</dbReference>
<evidence type="ECO:0000256" key="3">
    <source>
        <dbReference type="ARBA" id="ARBA00022475"/>
    </source>
</evidence>
<dbReference type="EMBL" id="DYVR01000100">
    <property type="protein sequence ID" value="HJF84742.1"/>
    <property type="molecule type" value="Genomic_DNA"/>
</dbReference>
<feature type="domain" description="EamA" evidence="8">
    <location>
        <begin position="153"/>
        <end position="287"/>
    </location>
</feature>
<evidence type="ECO:0000256" key="7">
    <source>
        <dbReference type="SAM" id="Phobius"/>
    </source>
</evidence>
<dbReference type="SUPFAM" id="SSF103481">
    <property type="entry name" value="Multidrug resistance efflux transporter EmrE"/>
    <property type="match status" value="2"/>
</dbReference>
<feature type="transmembrane region" description="Helical" evidence="7">
    <location>
        <begin position="30"/>
        <end position="53"/>
    </location>
</feature>
<comment type="subcellular location">
    <subcellularLocation>
        <location evidence="1">Cell membrane</location>
        <topology evidence="1">Multi-pass membrane protein</topology>
    </subcellularLocation>
</comment>
<keyword evidence="5 7" id="KW-1133">Transmembrane helix</keyword>
<evidence type="ECO:0000256" key="4">
    <source>
        <dbReference type="ARBA" id="ARBA00022692"/>
    </source>
</evidence>
<dbReference type="AlphaFoldDB" id="A0A921HLS0"/>
<keyword evidence="4 7" id="KW-0812">Transmembrane</keyword>
<feature type="transmembrane region" description="Helical" evidence="7">
    <location>
        <begin position="65"/>
        <end position="90"/>
    </location>
</feature>
<gene>
    <name evidence="9" type="ORF">K8V65_03685</name>
</gene>
<evidence type="ECO:0000259" key="8">
    <source>
        <dbReference type="Pfam" id="PF00892"/>
    </source>
</evidence>
<comment type="caution">
    <text evidence="9">The sequence shown here is derived from an EMBL/GenBank/DDBJ whole genome shotgun (WGS) entry which is preliminary data.</text>
</comment>
<dbReference type="Proteomes" id="UP000780768">
    <property type="component" value="Unassembled WGS sequence"/>
</dbReference>
<evidence type="ECO:0000256" key="6">
    <source>
        <dbReference type="ARBA" id="ARBA00023136"/>
    </source>
</evidence>
<dbReference type="InterPro" id="IPR037185">
    <property type="entry name" value="EmrE-like"/>
</dbReference>
<feature type="transmembrane region" description="Helical" evidence="7">
    <location>
        <begin position="181"/>
        <end position="200"/>
    </location>
</feature>
<name>A0A921HLS0_9FIRM</name>
<accession>A0A921HLS0</accession>
<feature type="domain" description="EamA" evidence="8">
    <location>
        <begin position="5"/>
        <end position="137"/>
    </location>
</feature>
<dbReference type="PANTHER" id="PTHR32322:SF18">
    <property type="entry name" value="S-ADENOSYLMETHIONINE_S-ADENOSYLHOMOCYSTEINE TRANSPORTER"/>
    <property type="match status" value="1"/>
</dbReference>
<comment type="similarity">
    <text evidence="2">Belongs to the EamA transporter family.</text>
</comment>
<dbReference type="GO" id="GO:0005886">
    <property type="term" value="C:plasma membrane"/>
    <property type="evidence" value="ECO:0007669"/>
    <property type="project" value="UniProtKB-SubCell"/>
</dbReference>
<organism evidence="9 10">
    <name type="scientific">Megamonas hypermegale</name>
    <dbReference type="NCBI Taxonomy" id="158847"/>
    <lineage>
        <taxon>Bacteria</taxon>
        <taxon>Bacillati</taxon>
        <taxon>Bacillota</taxon>
        <taxon>Negativicutes</taxon>
        <taxon>Selenomonadales</taxon>
        <taxon>Selenomonadaceae</taxon>
        <taxon>Megamonas</taxon>
    </lineage>
</organism>
<keyword evidence="3" id="KW-1003">Cell membrane</keyword>
<sequence length="306" mass="33378">MNNKYYVLLAASCVLWGFQPVTIKFVTAEMHILTAIPLRYLFLCLTLFILMKATGEKDFLPPKSCLLGLMAMGFFGVTVSNGVQFTGLMYSSVGNMTLISTTAPVITAVLARIVLKERLNFLQICGIIISFGGTLYLLSGGTLETFAAMSFNKGDIYFFIGEVAWVVYILISIPVLKRMSVLAVTAWSGVFGAVFTAIYAEYSVGFNIVALSPLAACAFLYMIWGGGVAAMMFWNTGTKFVGASYAAIFLNLMPVVGIVSAYFTLGEEITWQKIISAVIIISGVYITTHATQLMIKFNIKGKTVKR</sequence>
<dbReference type="InterPro" id="IPR000620">
    <property type="entry name" value="EamA_dom"/>
</dbReference>
<evidence type="ECO:0000256" key="1">
    <source>
        <dbReference type="ARBA" id="ARBA00004651"/>
    </source>
</evidence>
<evidence type="ECO:0000313" key="10">
    <source>
        <dbReference type="Proteomes" id="UP000780768"/>
    </source>
</evidence>
<feature type="transmembrane region" description="Helical" evidence="7">
    <location>
        <begin position="240"/>
        <end position="262"/>
    </location>
</feature>
<evidence type="ECO:0000256" key="5">
    <source>
        <dbReference type="ARBA" id="ARBA00022989"/>
    </source>
</evidence>
<feature type="transmembrane region" description="Helical" evidence="7">
    <location>
        <begin position="96"/>
        <end position="115"/>
    </location>
</feature>
<feature type="transmembrane region" description="Helical" evidence="7">
    <location>
        <begin position="274"/>
        <end position="295"/>
    </location>
</feature>
<evidence type="ECO:0000313" key="9">
    <source>
        <dbReference type="EMBL" id="HJF84742.1"/>
    </source>
</evidence>
<feature type="transmembrane region" description="Helical" evidence="7">
    <location>
        <begin position="206"/>
        <end position="233"/>
    </location>
</feature>
<feature type="transmembrane region" description="Helical" evidence="7">
    <location>
        <begin position="127"/>
        <end position="150"/>
    </location>
</feature>
<keyword evidence="6 7" id="KW-0472">Membrane</keyword>
<evidence type="ECO:0000256" key="2">
    <source>
        <dbReference type="ARBA" id="ARBA00007362"/>
    </source>
</evidence>
<dbReference type="PANTHER" id="PTHR32322">
    <property type="entry name" value="INNER MEMBRANE TRANSPORTER"/>
    <property type="match status" value="1"/>
</dbReference>
<dbReference type="Pfam" id="PF00892">
    <property type="entry name" value="EamA"/>
    <property type="match status" value="2"/>
</dbReference>
<reference evidence="9" key="1">
    <citation type="journal article" date="2021" name="PeerJ">
        <title>Extensive microbial diversity within the chicken gut microbiome revealed by metagenomics and culture.</title>
        <authorList>
            <person name="Gilroy R."/>
            <person name="Ravi A."/>
            <person name="Getino M."/>
            <person name="Pursley I."/>
            <person name="Horton D.L."/>
            <person name="Alikhan N.F."/>
            <person name="Baker D."/>
            <person name="Gharbi K."/>
            <person name="Hall N."/>
            <person name="Watson M."/>
            <person name="Adriaenssens E.M."/>
            <person name="Foster-Nyarko E."/>
            <person name="Jarju S."/>
            <person name="Secka A."/>
            <person name="Antonio M."/>
            <person name="Oren A."/>
            <person name="Chaudhuri R.R."/>
            <person name="La Ragione R."/>
            <person name="Hildebrand F."/>
            <person name="Pallen M.J."/>
        </authorList>
    </citation>
    <scope>NUCLEOTIDE SEQUENCE</scope>
    <source>
        <strain evidence="9">7318</strain>
    </source>
</reference>
<feature type="transmembrane region" description="Helical" evidence="7">
    <location>
        <begin position="156"/>
        <end position="176"/>
    </location>
</feature>
<protein>
    <submittedName>
        <fullName evidence="9">DMT family transporter</fullName>
    </submittedName>
</protein>